<evidence type="ECO:0000313" key="1">
    <source>
        <dbReference type="EMBL" id="KKL96593.1"/>
    </source>
</evidence>
<sequence length="144" mass="15726">PEMQGGEALSIIRDDRILREFPVIMITDDLLTTYSLMTAGELVTGSILGLDDGMFVGLIGAVKVEKDSGTIDTGILSKEINKMHSDMIIAMFDDRTLGGSCETLALKSNRNSLDWLEAGIGVCFQEYRINYRFNPNPNTGSATT</sequence>
<organism evidence="1">
    <name type="scientific">marine sediment metagenome</name>
    <dbReference type="NCBI Taxonomy" id="412755"/>
    <lineage>
        <taxon>unclassified sequences</taxon>
        <taxon>metagenomes</taxon>
        <taxon>ecological metagenomes</taxon>
    </lineage>
</organism>
<dbReference type="AlphaFoldDB" id="A0A0F9GCS8"/>
<feature type="non-terminal residue" evidence="1">
    <location>
        <position position="1"/>
    </location>
</feature>
<comment type="caution">
    <text evidence="1">The sequence shown here is derived from an EMBL/GenBank/DDBJ whole genome shotgun (WGS) entry which is preliminary data.</text>
</comment>
<protein>
    <submittedName>
        <fullName evidence="1">Uncharacterized protein</fullName>
    </submittedName>
</protein>
<accession>A0A0F9GCS8</accession>
<reference evidence="1" key="1">
    <citation type="journal article" date="2015" name="Nature">
        <title>Complex archaea that bridge the gap between prokaryotes and eukaryotes.</title>
        <authorList>
            <person name="Spang A."/>
            <person name="Saw J.H."/>
            <person name="Jorgensen S.L."/>
            <person name="Zaremba-Niedzwiedzka K."/>
            <person name="Martijn J."/>
            <person name="Lind A.E."/>
            <person name="van Eijk R."/>
            <person name="Schleper C."/>
            <person name="Guy L."/>
            <person name="Ettema T.J."/>
        </authorList>
    </citation>
    <scope>NUCLEOTIDE SEQUENCE</scope>
</reference>
<dbReference type="EMBL" id="LAZR01018391">
    <property type="protein sequence ID" value="KKL96593.1"/>
    <property type="molecule type" value="Genomic_DNA"/>
</dbReference>
<name>A0A0F9GCS8_9ZZZZ</name>
<gene>
    <name evidence="1" type="ORF">LCGC14_1842960</name>
</gene>
<proteinExistence type="predicted"/>